<dbReference type="OrthoDB" id="10355331at2759"/>
<proteinExistence type="predicted"/>
<dbReference type="EMBL" id="GG686838">
    <property type="protein sequence ID" value="EEQ97998.1"/>
    <property type="molecule type" value="Genomic_DNA"/>
</dbReference>
<gene>
    <name evidence="2" type="ORF">Pmar_PMAR016072</name>
</gene>
<dbReference type="InParanoid" id="C5LYY9"/>
<sequence>MSLRLARMDDTGPGGSSSSSSAANIGVQGADEDGEVSNDDDEESISSMSSSEERDLMVSSTELQDSEPLHFSTIDGDDNTEGVDLTTISGGLPRIYHHTQIGQCLVDVLHDLMSEGKASLEDKEVALNILEEEFQLAFKNLYPGVLDSNSKGRGKGSKKRKRKGKHNSAEQGEGLVDQDILSILRDDPLFSREDRGSSTHQLQRSDGVHAQRSQTTQMALDRGATTMYGGGAWKFTGRLDEMGSLRECQALQCSTLLRGSKAEMSSPLIQLNFDEIEVRVADRSERAAASR</sequence>
<feature type="compositionally biased region" description="Basic residues" evidence="1">
    <location>
        <begin position="152"/>
        <end position="166"/>
    </location>
</feature>
<feature type="compositionally biased region" description="Acidic residues" evidence="1">
    <location>
        <begin position="30"/>
        <end position="44"/>
    </location>
</feature>
<organism evidence="3">
    <name type="scientific">Perkinsus marinus (strain ATCC 50983 / TXsc)</name>
    <dbReference type="NCBI Taxonomy" id="423536"/>
    <lineage>
        <taxon>Eukaryota</taxon>
        <taxon>Sar</taxon>
        <taxon>Alveolata</taxon>
        <taxon>Perkinsozoa</taxon>
        <taxon>Perkinsea</taxon>
        <taxon>Perkinsida</taxon>
        <taxon>Perkinsidae</taxon>
        <taxon>Perkinsus</taxon>
    </lineage>
</organism>
<evidence type="ECO:0000256" key="1">
    <source>
        <dbReference type="SAM" id="MobiDB-lite"/>
    </source>
</evidence>
<evidence type="ECO:0000313" key="3">
    <source>
        <dbReference type="Proteomes" id="UP000007800"/>
    </source>
</evidence>
<keyword evidence="3" id="KW-1185">Reference proteome</keyword>
<feature type="compositionally biased region" description="Basic and acidic residues" evidence="1">
    <location>
        <begin position="1"/>
        <end position="10"/>
    </location>
</feature>
<dbReference type="GeneID" id="9037908"/>
<feature type="region of interest" description="Disordered" evidence="1">
    <location>
        <begin position="1"/>
        <end position="80"/>
    </location>
</feature>
<dbReference type="AlphaFoldDB" id="C5LYY9"/>
<name>C5LYY9_PERM5</name>
<accession>C5LYY9</accession>
<feature type="region of interest" description="Disordered" evidence="1">
    <location>
        <begin position="148"/>
        <end position="172"/>
    </location>
</feature>
<dbReference type="Proteomes" id="UP000007800">
    <property type="component" value="Unassembled WGS sequence"/>
</dbReference>
<feature type="region of interest" description="Disordered" evidence="1">
    <location>
        <begin position="192"/>
        <end position="215"/>
    </location>
</feature>
<dbReference type="RefSeq" id="XP_002765281.1">
    <property type="nucleotide sequence ID" value="XM_002765235.1"/>
</dbReference>
<protein>
    <submittedName>
        <fullName evidence="2">Uncharacterized protein</fullName>
    </submittedName>
</protein>
<evidence type="ECO:0000313" key="2">
    <source>
        <dbReference type="EMBL" id="EEQ97998.1"/>
    </source>
</evidence>
<reference evidence="2 3" key="1">
    <citation type="submission" date="2008-07" db="EMBL/GenBank/DDBJ databases">
        <authorList>
            <person name="El-Sayed N."/>
            <person name="Caler E."/>
            <person name="Inman J."/>
            <person name="Amedeo P."/>
            <person name="Hass B."/>
            <person name="Wortman J."/>
        </authorList>
    </citation>
    <scope>NUCLEOTIDE SEQUENCE [LARGE SCALE GENOMIC DNA]</scope>
    <source>
        <strain evidence="3">ATCC 50983 / TXsc</strain>
    </source>
</reference>